<evidence type="ECO:0000313" key="2">
    <source>
        <dbReference type="EMBL" id="ABJ90694.1"/>
    </source>
</evidence>
<dbReference type="PROSITE" id="PS01094">
    <property type="entry name" value="UPF0076"/>
    <property type="match status" value="1"/>
</dbReference>
<dbReference type="InterPro" id="IPR006175">
    <property type="entry name" value="YjgF/YER057c/UK114"/>
</dbReference>
<gene>
    <name evidence="2" type="primary">yhaR</name>
    <name evidence="2" type="ordered locus">BCc_225</name>
</gene>
<dbReference type="SUPFAM" id="SSF55298">
    <property type="entry name" value="YjgF-like"/>
    <property type="match status" value="1"/>
</dbReference>
<dbReference type="Pfam" id="PF01042">
    <property type="entry name" value="Ribonuc_L-PSP"/>
    <property type="match status" value="1"/>
</dbReference>
<evidence type="ECO:0000313" key="3">
    <source>
        <dbReference type="Proteomes" id="UP000000669"/>
    </source>
</evidence>
<dbReference type="Gene3D" id="3.30.1330.40">
    <property type="entry name" value="RutC-like"/>
    <property type="match status" value="1"/>
</dbReference>
<comment type="similarity">
    <text evidence="1">Belongs to the RutC family.</text>
</comment>
<reference evidence="2 3" key="1">
    <citation type="journal article" date="2006" name="Science">
        <title>A small microbial genome: the end of a long symbiotic relationship?</title>
        <authorList>
            <person name="Perez-Brocal V."/>
            <person name="Gil R."/>
            <person name="Ramos S."/>
            <person name="Lamelas A."/>
            <person name="Postigo M."/>
            <person name="Michelena J.M."/>
            <person name="Silva F.J."/>
            <person name="Moya A."/>
            <person name="Latorre A."/>
        </authorList>
    </citation>
    <scope>NUCLEOTIDE SEQUENCE [LARGE SCALE GENOMIC DNA]</scope>
    <source>
        <strain evidence="3">Cc</strain>
    </source>
</reference>
<dbReference type="HOGENOM" id="CLU_100715_7_1_6"/>
<dbReference type="KEGG" id="bcc:BCc_225"/>
<dbReference type="PANTHER" id="PTHR11803">
    <property type="entry name" value="2-IMINOBUTANOATE/2-IMINOPROPANOATE DEAMINASE RIDA"/>
    <property type="match status" value="1"/>
</dbReference>
<proteinExistence type="inferred from homology"/>
<dbReference type="RefSeq" id="WP_011672613.1">
    <property type="nucleotide sequence ID" value="NC_008513.1"/>
</dbReference>
<dbReference type="NCBIfam" id="TIGR00004">
    <property type="entry name" value="Rid family detoxifying hydrolase"/>
    <property type="match status" value="1"/>
</dbReference>
<dbReference type="eggNOG" id="COG0251">
    <property type="taxonomic scope" value="Bacteria"/>
</dbReference>
<accession>Q057K5</accession>
<dbReference type="FunFam" id="3.30.1330.40:FF:000001">
    <property type="entry name" value="L-PSP family endoribonuclease"/>
    <property type="match status" value="1"/>
</dbReference>
<dbReference type="OrthoDB" id="9803101at2"/>
<dbReference type="InterPro" id="IPR035959">
    <property type="entry name" value="RutC-like_sf"/>
</dbReference>
<dbReference type="GO" id="GO:0005829">
    <property type="term" value="C:cytosol"/>
    <property type="evidence" value="ECO:0007669"/>
    <property type="project" value="TreeGrafter"/>
</dbReference>
<keyword evidence="3" id="KW-1185">Reference proteome</keyword>
<organism evidence="2 3">
    <name type="scientific">Buchnera aphidicola subsp. Cinara cedri (strain Cc)</name>
    <dbReference type="NCBI Taxonomy" id="372461"/>
    <lineage>
        <taxon>Bacteria</taxon>
        <taxon>Pseudomonadati</taxon>
        <taxon>Pseudomonadota</taxon>
        <taxon>Gammaproteobacteria</taxon>
        <taxon>Enterobacterales</taxon>
        <taxon>Erwiniaceae</taxon>
        <taxon>Buchnera</taxon>
    </lineage>
</organism>
<dbReference type="CDD" id="cd00448">
    <property type="entry name" value="YjgF_YER057c_UK114_family"/>
    <property type="match status" value="1"/>
</dbReference>
<dbReference type="STRING" id="372461.BCc_225"/>
<name>Q057K5_BUCCC</name>
<dbReference type="AlphaFoldDB" id="Q057K5"/>
<evidence type="ECO:0000256" key="1">
    <source>
        <dbReference type="ARBA" id="ARBA00010552"/>
    </source>
</evidence>
<dbReference type="EMBL" id="CP000263">
    <property type="protein sequence ID" value="ABJ90694.1"/>
    <property type="molecule type" value="Genomic_DNA"/>
</dbReference>
<dbReference type="GO" id="GO:0019239">
    <property type="term" value="F:deaminase activity"/>
    <property type="evidence" value="ECO:0007669"/>
    <property type="project" value="TreeGrafter"/>
</dbReference>
<protein>
    <submittedName>
        <fullName evidence="2">Conserved protein</fullName>
    </submittedName>
</protein>
<sequence length="121" mass="13952">MFKKNIVFGPYSPCIKINNLFFFSGQIPICLKTGLMPKNLSEQTILTLKNIKRLLYKNKLNIKNIIKTTIFTTNMDKLNEINLSYKNFFKKYTNVYPARSCIGISKLPKKAKIEIEVIAAL</sequence>
<dbReference type="InterPro" id="IPR006056">
    <property type="entry name" value="RidA"/>
</dbReference>
<dbReference type="PANTHER" id="PTHR11803:SF39">
    <property type="entry name" value="2-IMINOBUTANOATE_2-IMINOPROPANOATE DEAMINASE"/>
    <property type="match status" value="1"/>
</dbReference>
<dbReference type="InterPro" id="IPR019897">
    <property type="entry name" value="RidA_CS"/>
</dbReference>
<dbReference type="Proteomes" id="UP000000669">
    <property type="component" value="Chromosome"/>
</dbReference>